<dbReference type="EMBL" id="MGER01000034">
    <property type="protein sequence ID" value="OGL88388.1"/>
    <property type="molecule type" value="Genomic_DNA"/>
</dbReference>
<feature type="compositionally biased region" description="Basic residues" evidence="1">
    <location>
        <begin position="72"/>
        <end position="83"/>
    </location>
</feature>
<organism evidence="2 3">
    <name type="scientific">Candidatus Uhrbacteria bacterium RIFCSPLOWO2_02_FULL_49_11</name>
    <dbReference type="NCBI Taxonomy" id="1802409"/>
    <lineage>
        <taxon>Bacteria</taxon>
        <taxon>Candidatus Uhriibacteriota</taxon>
    </lineage>
</organism>
<evidence type="ECO:0000313" key="2">
    <source>
        <dbReference type="EMBL" id="OGL88388.1"/>
    </source>
</evidence>
<dbReference type="Proteomes" id="UP000178264">
    <property type="component" value="Unassembled WGS sequence"/>
</dbReference>
<proteinExistence type="predicted"/>
<evidence type="ECO:0000256" key="1">
    <source>
        <dbReference type="SAM" id="MobiDB-lite"/>
    </source>
</evidence>
<sequence>MLEQLFGSRTRIKLLKIFLAQPTQLFFVRELTRAIGERINSVRREIANLIRLGVVIQRGPEEVKNAHESAHARSKNKRKQKKKLAADSRKYYQANPEFVLFHELKSLIFKSQLLAGRSLTEAIGKLGNVRLIMLTGFFVGDADAPTDLLIVGTVHRKKLIALIRQLKKSFGEEVRYTLMSTHEFKMRRAMTDKFLYRVLEGERMVLVDRLE</sequence>
<protein>
    <recommendedName>
        <fullName evidence="4">HTH arsR-type domain-containing protein</fullName>
    </recommendedName>
</protein>
<reference evidence="2 3" key="1">
    <citation type="journal article" date="2016" name="Nat. Commun.">
        <title>Thousands of microbial genomes shed light on interconnected biogeochemical processes in an aquifer system.</title>
        <authorList>
            <person name="Anantharaman K."/>
            <person name="Brown C.T."/>
            <person name="Hug L.A."/>
            <person name="Sharon I."/>
            <person name="Castelle C.J."/>
            <person name="Probst A.J."/>
            <person name="Thomas B.C."/>
            <person name="Singh A."/>
            <person name="Wilkins M.J."/>
            <person name="Karaoz U."/>
            <person name="Brodie E.L."/>
            <person name="Williams K.H."/>
            <person name="Hubbard S.S."/>
            <person name="Banfield J.F."/>
        </authorList>
    </citation>
    <scope>NUCLEOTIDE SEQUENCE [LARGE SCALE GENOMIC DNA]</scope>
</reference>
<evidence type="ECO:0008006" key="4">
    <source>
        <dbReference type="Google" id="ProtNLM"/>
    </source>
</evidence>
<gene>
    <name evidence="2" type="ORF">A3I42_00840</name>
</gene>
<evidence type="ECO:0000313" key="3">
    <source>
        <dbReference type="Proteomes" id="UP000178264"/>
    </source>
</evidence>
<dbReference type="AlphaFoldDB" id="A0A1F7VE24"/>
<name>A0A1F7VE24_9BACT</name>
<feature type="region of interest" description="Disordered" evidence="1">
    <location>
        <begin position="65"/>
        <end position="86"/>
    </location>
</feature>
<comment type="caution">
    <text evidence="2">The sequence shown here is derived from an EMBL/GenBank/DDBJ whole genome shotgun (WGS) entry which is preliminary data.</text>
</comment>
<accession>A0A1F7VE24</accession>